<gene>
    <name evidence="1" type="ORF">VP01_1386g1</name>
</gene>
<dbReference type="AlphaFoldDB" id="A0A0L6VL86"/>
<dbReference type="VEuPathDB" id="FungiDB:VP01_1386g1"/>
<accession>A0A0L6VL86</accession>
<keyword evidence="2" id="KW-1185">Reference proteome</keyword>
<evidence type="ECO:0000313" key="1">
    <source>
        <dbReference type="EMBL" id="KNZ61538.1"/>
    </source>
</evidence>
<comment type="caution">
    <text evidence="1">The sequence shown here is derived from an EMBL/GenBank/DDBJ whole genome shotgun (WGS) entry which is preliminary data.</text>
</comment>
<protein>
    <submittedName>
        <fullName evidence="1">Uncharacterized protein</fullName>
    </submittedName>
</protein>
<organism evidence="1 2">
    <name type="scientific">Puccinia sorghi</name>
    <dbReference type="NCBI Taxonomy" id="27349"/>
    <lineage>
        <taxon>Eukaryota</taxon>
        <taxon>Fungi</taxon>
        <taxon>Dikarya</taxon>
        <taxon>Basidiomycota</taxon>
        <taxon>Pucciniomycotina</taxon>
        <taxon>Pucciniomycetes</taxon>
        <taxon>Pucciniales</taxon>
        <taxon>Pucciniaceae</taxon>
        <taxon>Puccinia</taxon>
    </lineage>
</organism>
<name>A0A0L6VL86_9BASI</name>
<proteinExistence type="predicted"/>
<dbReference type="EMBL" id="LAVV01004298">
    <property type="protein sequence ID" value="KNZ61538.1"/>
    <property type="molecule type" value="Genomic_DNA"/>
</dbReference>
<dbReference type="Proteomes" id="UP000037035">
    <property type="component" value="Unassembled WGS sequence"/>
</dbReference>
<sequence length="165" mass="18481">MACERLTGSSKVPVFIYPANPNQFIPFTVDWVAVLKTRISPWRGILDNFMVPQNLSTPVQLLNEDATSTSPSDNPSAATSLPFYPTTNMNPIYGYMCYDLVTPSRNCQGFPQLGDYLQPPHLCTFPIILALGELGINHYSQFQNFQEELEEAGMKRANSKTLISR</sequence>
<evidence type="ECO:0000313" key="2">
    <source>
        <dbReference type="Proteomes" id="UP000037035"/>
    </source>
</evidence>
<reference evidence="1 2" key="1">
    <citation type="submission" date="2015-08" db="EMBL/GenBank/DDBJ databases">
        <title>Next Generation Sequencing and Analysis of the Genome of Puccinia sorghi L Schw, the Causal Agent of Maize Common Rust.</title>
        <authorList>
            <person name="Rochi L."/>
            <person name="Burguener G."/>
            <person name="Darino M."/>
            <person name="Turjanski A."/>
            <person name="Kreff E."/>
            <person name="Dieguez M.J."/>
            <person name="Sacco F."/>
        </authorList>
    </citation>
    <scope>NUCLEOTIDE SEQUENCE [LARGE SCALE GENOMIC DNA]</scope>
    <source>
        <strain evidence="1 2">RO10H11247</strain>
    </source>
</reference>